<evidence type="ECO:0000313" key="3">
    <source>
        <dbReference type="Proteomes" id="UP000587991"/>
    </source>
</evidence>
<dbReference type="Gene3D" id="3.20.20.140">
    <property type="entry name" value="Metal-dependent hydrolases"/>
    <property type="match status" value="1"/>
</dbReference>
<name>A0A847SA03_9NEIS</name>
<dbReference type="Proteomes" id="UP000587991">
    <property type="component" value="Unassembled WGS sequence"/>
</dbReference>
<dbReference type="PANTHER" id="PTHR42924:SF3">
    <property type="entry name" value="POLYMERASE_HISTIDINOL PHOSPHATASE N-TERMINAL DOMAIN-CONTAINING PROTEIN"/>
    <property type="match status" value="1"/>
</dbReference>
<dbReference type="InterPro" id="IPR004013">
    <property type="entry name" value="PHP_dom"/>
</dbReference>
<dbReference type="RefSeq" id="WP_168875559.1">
    <property type="nucleotide sequence ID" value="NZ_JABAIM010000001.1"/>
</dbReference>
<reference evidence="2 3" key="1">
    <citation type="submission" date="2020-04" db="EMBL/GenBank/DDBJ databases">
        <title>Draft genome of Leeia sp. IMCC25680.</title>
        <authorList>
            <person name="Song J."/>
            <person name="Cho J.-C."/>
        </authorList>
    </citation>
    <scope>NUCLEOTIDE SEQUENCE [LARGE SCALE GENOMIC DNA]</scope>
    <source>
        <strain evidence="2 3">IMCC25680</strain>
    </source>
</reference>
<dbReference type="InterPro" id="IPR003141">
    <property type="entry name" value="Pol/His_phosphatase_N"/>
</dbReference>
<dbReference type="GO" id="GO:0035312">
    <property type="term" value="F:5'-3' DNA exonuclease activity"/>
    <property type="evidence" value="ECO:0007669"/>
    <property type="project" value="TreeGrafter"/>
</dbReference>
<evidence type="ECO:0000313" key="2">
    <source>
        <dbReference type="EMBL" id="NLR73908.1"/>
    </source>
</evidence>
<feature type="domain" description="Polymerase/histidinol phosphatase N-terminal" evidence="1">
    <location>
        <begin position="4"/>
        <end position="69"/>
    </location>
</feature>
<dbReference type="AlphaFoldDB" id="A0A847SA03"/>
<dbReference type="SUPFAM" id="SSF89550">
    <property type="entry name" value="PHP domain-like"/>
    <property type="match status" value="1"/>
</dbReference>
<dbReference type="PANTHER" id="PTHR42924">
    <property type="entry name" value="EXONUCLEASE"/>
    <property type="match status" value="1"/>
</dbReference>
<dbReference type="CDD" id="cd07438">
    <property type="entry name" value="PHP_HisPPase_AMP"/>
    <property type="match status" value="1"/>
</dbReference>
<dbReference type="Pfam" id="PF02811">
    <property type="entry name" value="PHP"/>
    <property type="match status" value="1"/>
</dbReference>
<comment type="caution">
    <text evidence="2">The sequence shown here is derived from an EMBL/GenBank/DDBJ whole genome shotgun (WGS) entry which is preliminary data.</text>
</comment>
<dbReference type="InterPro" id="IPR049742">
    <property type="entry name" value="35NBP"/>
</dbReference>
<dbReference type="GO" id="GO:0004534">
    <property type="term" value="F:5'-3' RNA exonuclease activity"/>
    <property type="evidence" value="ECO:0007669"/>
    <property type="project" value="TreeGrafter"/>
</dbReference>
<evidence type="ECO:0000259" key="1">
    <source>
        <dbReference type="SMART" id="SM00481"/>
    </source>
</evidence>
<organism evidence="2 3">
    <name type="scientific">Leeia aquatica</name>
    <dbReference type="NCBI Taxonomy" id="2725557"/>
    <lineage>
        <taxon>Bacteria</taxon>
        <taxon>Pseudomonadati</taxon>
        <taxon>Pseudomonadota</taxon>
        <taxon>Betaproteobacteria</taxon>
        <taxon>Neisseriales</taxon>
        <taxon>Leeiaceae</taxon>
        <taxon>Leeia</taxon>
    </lineage>
</organism>
<sequence length="288" mass="31125">MSPYDFHCHSTVSDGMLSPTAVVERAAARGVRVLALTDHDELSGLAEAATAARQCGIHLVNGVEISVNWGKHTLHIVGLGIDPEHAVLRDGLQRIRSGRTERAQQMAAGLAKVGIEGAFEGAMRFADNPDMIGRAHFARFLVEQGRARNLQAVFKKYLTPGKPGYVPHLWATLPEAIEWLHAAGGLAILAHPGRYDMGKKTMNELVEIFTRFGGDGIEVGTANHTPDLVARFARLAESFDLWASVGSDFHGQGHYGDLGQFPPLPDYCKPVWQALGVTLPAEVPATLP</sequence>
<dbReference type="InterPro" id="IPR052018">
    <property type="entry name" value="PHP_domain"/>
</dbReference>
<dbReference type="EMBL" id="JABAIM010000001">
    <property type="protein sequence ID" value="NLR73908.1"/>
    <property type="molecule type" value="Genomic_DNA"/>
</dbReference>
<dbReference type="NCBIfam" id="NF041577">
    <property type="entry name" value="nside_bi_sphtase"/>
    <property type="match status" value="1"/>
</dbReference>
<gene>
    <name evidence="2" type="ORF">HF682_01880</name>
</gene>
<dbReference type="Gene3D" id="1.10.150.650">
    <property type="match status" value="1"/>
</dbReference>
<proteinExistence type="predicted"/>
<dbReference type="InterPro" id="IPR016195">
    <property type="entry name" value="Pol/histidinol_Pase-like"/>
</dbReference>
<dbReference type="SMART" id="SM00481">
    <property type="entry name" value="POLIIIAc"/>
    <property type="match status" value="1"/>
</dbReference>
<protein>
    <submittedName>
        <fullName evidence="2">PHP domain-containing protein</fullName>
    </submittedName>
</protein>
<accession>A0A847SA03</accession>
<keyword evidence="3" id="KW-1185">Reference proteome</keyword>